<sequence length="71" mass="8253">MRSLSSHEIQFVSGGAQTVVETEIIIYQPSPLVIFVREFAYLVMQIGLNLLIDILLYSGDEHVYVDEYYYY</sequence>
<accession>A0A0Q9YPP5</accession>
<dbReference type="EMBL" id="LKHV02000001">
    <property type="protein sequence ID" value="MCS5708888.1"/>
    <property type="molecule type" value="Genomic_DNA"/>
</dbReference>
<dbReference type="AlphaFoldDB" id="A0A0Q9YPP5"/>
<dbReference type="RefSeq" id="WP_057623921.1">
    <property type="nucleotide sequence ID" value="NZ_LKHV02000001.1"/>
</dbReference>
<protein>
    <submittedName>
        <fullName evidence="1">Uncharacterized protein</fullName>
    </submittedName>
</protein>
<gene>
    <name evidence="1" type="ORF">CC99x_00796</name>
    <name evidence="2" type="ORF">CC99x_008210</name>
</gene>
<evidence type="ECO:0000313" key="1">
    <source>
        <dbReference type="EMBL" id="KRG19274.1"/>
    </source>
</evidence>
<name>A0A0Q9YPP5_9GAMM</name>
<reference evidence="2" key="3">
    <citation type="submission" date="2021-06" db="EMBL/GenBank/DDBJ databases">
        <title>Genomic Description and Analysis of Intracellular Bacteria, Candidatus Berkiella cookevillensis and Candidatus Berkiella aquae.</title>
        <authorList>
            <person name="Kidane D.T."/>
            <person name="Mehari Y.T."/>
            <person name="Rice F.C."/>
            <person name="Arivett B.A."/>
            <person name="Farone A.L."/>
            <person name="Berk S.G."/>
            <person name="Farone M.B."/>
        </authorList>
    </citation>
    <scope>NUCLEOTIDE SEQUENCE</scope>
    <source>
        <strain evidence="2">CC99</strain>
    </source>
</reference>
<dbReference type="Proteomes" id="UP000051494">
    <property type="component" value="Unassembled WGS sequence"/>
</dbReference>
<evidence type="ECO:0000313" key="2">
    <source>
        <dbReference type="EMBL" id="MCS5708888.1"/>
    </source>
</evidence>
<evidence type="ECO:0000313" key="3">
    <source>
        <dbReference type="Proteomes" id="UP000051494"/>
    </source>
</evidence>
<proteinExistence type="predicted"/>
<keyword evidence="3" id="KW-1185">Reference proteome</keyword>
<reference evidence="1" key="1">
    <citation type="submission" date="2015-09" db="EMBL/GenBank/DDBJ databases">
        <title>Draft Genome Sequences of Two Novel Amoeba-resistant Intranuclear Bacteria, Candidatus Berkiella cookevillensis and Candidatus Berkiella aquae.</title>
        <authorList>
            <person name="Mehari Y.T."/>
            <person name="Arivett B.A."/>
            <person name="Farone A.L."/>
            <person name="Gunderson J.H."/>
            <person name="Farone M.B."/>
        </authorList>
    </citation>
    <scope>NUCLEOTIDE SEQUENCE [LARGE SCALE GENOMIC DNA]</scope>
    <source>
        <strain evidence="1">CC99</strain>
    </source>
</reference>
<dbReference type="EMBL" id="LKHV01000003">
    <property type="protein sequence ID" value="KRG19274.1"/>
    <property type="molecule type" value="Genomic_DNA"/>
</dbReference>
<organism evidence="1">
    <name type="scientific">Candidatus Berkiella cookevillensis</name>
    <dbReference type="NCBI Taxonomy" id="437022"/>
    <lineage>
        <taxon>Bacteria</taxon>
        <taxon>Pseudomonadati</taxon>
        <taxon>Pseudomonadota</taxon>
        <taxon>Gammaproteobacteria</taxon>
        <taxon>Candidatus Berkiellales</taxon>
        <taxon>Candidatus Berkiellaceae</taxon>
        <taxon>Candidatus Berkiella</taxon>
    </lineage>
</organism>
<reference evidence="2" key="2">
    <citation type="journal article" date="2016" name="Genome Announc.">
        <title>Draft Genome Sequences of Two Novel Amoeba-Resistant Intranuclear Bacteria, 'Candidatus Berkiella cookevillensis' and 'Candidatus Berkiella aquae'.</title>
        <authorList>
            <person name="Mehari Y.T."/>
            <person name="Arivett B.A."/>
            <person name="Farone A.L."/>
            <person name="Gunderson J.H."/>
            <person name="Farone M.B."/>
        </authorList>
    </citation>
    <scope>NUCLEOTIDE SEQUENCE</scope>
    <source>
        <strain evidence="2">CC99</strain>
    </source>
</reference>
<comment type="caution">
    <text evidence="1">The sequence shown here is derived from an EMBL/GenBank/DDBJ whole genome shotgun (WGS) entry which is preliminary data.</text>
</comment>